<evidence type="ECO:0000313" key="2">
    <source>
        <dbReference type="EMBL" id="KAF5571347.1"/>
    </source>
</evidence>
<feature type="compositionally biased region" description="Polar residues" evidence="1">
    <location>
        <begin position="394"/>
        <end position="411"/>
    </location>
</feature>
<feature type="compositionally biased region" description="Basic and acidic residues" evidence="1">
    <location>
        <begin position="435"/>
        <end position="444"/>
    </location>
</feature>
<gene>
    <name evidence="2" type="ORF">FPHYL_523</name>
</gene>
<feature type="region of interest" description="Disordered" evidence="1">
    <location>
        <begin position="492"/>
        <end position="514"/>
    </location>
</feature>
<proteinExistence type="predicted"/>
<feature type="region of interest" description="Disordered" evidence="1">
    <location>
        <begin position="330"/>
        <end position="444"/>
    </location>
</feature>
<feature type="compositionally biased region" description="Basic and acidic residues" evidence="1">
    <location>
        <begin position="492"/>
        <end position="505"/>
    </location>
</feature>
<dbReference type="OrthoDB" id="5075942at2759"/>
<accession>A0A8H5KCD6</accession>
<feature type="compositionally biased region" description="Polar residues" evidence="1">
    <location>
        <begin position="335"/>
        <end position="344"/>
    </location>
</feature>
<keyword evidence="3" id="KW-1185">Reference proteome</keyword>
<dbReference type="EMBL" id="JAAOAQ010000015">
    <property type="protein sequence ID" value="KAF5571347.1"/>
    <property type="molecule type" value="Genomic_DNA"/>
</dbReference>
<name>A0A8H5KCD6_9HYPO</name>
<feature type="compositionally biased region" description="Basic and acidic residues" evidence="1">
    <location>
        <begin position="73"/>
        <end position="90"/>
    </location>
</feature>
<reference evidence="2 3" key="1">
    <citation type="submission" date="2020-05" db="EMBL/GenBank/DDBJ databases">
        <title>Identification and distribution of gene clusters putatively required for synthesis of sphingolipid metabolism inhibitors in phylogenetically diverse species of the filamentous fungus Fusarium.</title>
        <authorList>
            <person name="Kim H.-S."/>
            <person name="Busman M."/>
            <person name="Brown D.W."/>
            <person name="Divon H."/>
            <person name="Uhlig S."/>
            <person name="Proctor R.H."/>
        </authorList>
    </citation>
    <scope>NUCLEOTIDE SEQUENCE [LARGE SCALE GENOMIC DNA]</scope>
    <source>
        <strain evidence="2 3">NRRL 13617</strain>
    </source>
</reference>
<evidence type="ECO:0000313" key="3">
    <source>
        <dbReference type="Proteomes" id="UP000582016"/>
    </source>
</evidence>
<protein>
    <submittedName>
        <fullName evidence="2">Uncharacterized protein</fullName>
    </submittedName>
</protein>
<feature type="region of interest" description="Disordered" evidence="1">
    <location>
        <begin position="71"/>
        <end position="90"/>
    </location>
</feature>
<organism evidence="2 3">
    <name type="scientific">Fusarium phyllophilum</name>
    <dbReference type="NCBI Taxonomy" id="47803"/>
    <lineage>
        <taxon>Eukaryota</taxon>
        <taxon>Fungi</taxon>
        <taxon>Dikarya</taxon>
        <taxon>Ascomycota</taxon>
        <taxon>Pezizomycotina</taxon>
        <taxon>Sordariomycetes</taxon>
        <taxon>Hypocreomycetidae</taxon>
        <taxon>Hypocreales</taxon>
        <taxon>Nectriaceae</taxon>
        <taxon>Fusarium</taxon>
        <taxon>Fusarium fujikuroi species complex</taxon>
    </lineage>
</organism>
<evidence type="ECO:0000256" key="1">
    <source>
        <dbReference type="SAM" id="MobiDB-lite"/>
    </source>
</evidence>
<comment type="caution">
    <text evidence="2">The sequence shown here is derived from an EMBL/GenBank/DDBJ whole genome shotgun (WGS) entry which is preliminary data.</text>
</comment>
<dbReference type="AlphaFoldDB" id="A0A8H5KCD6"/>
<dbReference type="Proteomes" id="UP000582016">
    <property type="component" value="Unassembled WGS sequence"/>
</dbReference>
<sequence>MNNANDHSQAAKKSGRVTAADIDNSLRPIVQSILQRHDPVTLDMMTNIFEDGDSLINADWTDSDEYGIQAKWQRSERKKSSDRAGTRKKNDDPLRDLWRVCVRFFKQTPPVMLSPFNRLQFVPKIEKDTAALSCHLFTKDACRAIADLIVHPVWQQDHRHFVDALIYTANLRVGGKTNFHWLPLPHIDCPILQRLNATLRSIEDEELPKTLHQLHTEASNAGPEYGEEPSFFSDFIISIADHVIVERSPTMRELELLRHNIIPFRITDMECIQKTIDGFSGYDERLGVGRTVKAISDIFKELKTDKVPTTDQLREFDARACKQMLRMAARPDIHGTSQSGQPARNTERGDHRSHSSRPSPESRRSRSPPPVPESRSGTRKRPQFSKLIPAKRSLPTSSAQVTPFPSAGTSHRGSQRERSPPRRQPASDRLGATQDGRDRASHTEAQDRLINELKASVESQKTDIQKLSKRVTEIEEQGDLIKALQEENRILKQQLDRNDDPHDTRGNPTRGFHYPVDHHDHNIFVSTRRVKSNFLMVVKILLSEIDCRQCVSSSLWHLGHPKQTSSFLTTTKRTSDVGGLCMAALVLVADRSSVPWKCVEDLPIEAAEDIS</sequence>